<dbReference type="InterPro" id="IPR009057">
    <property type="entry name" value="Homeodomain-like_sf"/>
</dbReference>
<keyword evidence="3" id="KW-0539">Nucleus</keyword>
<evidence type="ECO:0000256" key="1">
    <source>
        <dbReference type="ARBA" id="ARBA00023015"/>
    </source>
</evidence>
<dbReference type="GO" id="GO:0005634">
    <property type="term" value="C:nucleus"/>
    <property type="evidence" value="ECO:0007669"/>
    <property type="project" value="UniProtKB-ARBA"/>
</dbReference>
<feature type="domain" description="SWIRM" evidence="6">
    <location>
        <begin position="20"/>
        <end position="123"/>
    </location>
</feature>
<dbReference type="InterPro" id="IPR001005">
    <property type="entry name" value="SANT/Myb"/>
</dbReference>
<dbReference type="PANTHER" id="PTHR47854:SF1">
    <property type="entry name" value="SURFEIT LOCUS PROTEIN 2 (SURF2)"/>
    <property type="match status" value="1"/>
</dbReference>
<dbReference type="Pfam" id="PF04433">
    <property type="entry name" value="SWIRM"/>
    <property type="match status" value="1"/>
</dbReference>
<evidence type="ECO:0000313" key="8">
    <source>
        <dbReference type="EMBL" id="WVZ86134.1"/>
    </source>
</evidence>
<reference evidence="8 9" key="1">
    <citation type="submission" date="2024-02" db="EMBL/GenBank/DDBJ databases">
        <title>High-quality chromosome-scale genome assembly of Pensacola bahiagrass (Paspalum notatum Flugge var. saurae).</title>
        <authorList>
            <person name="Vega J.M."/>
            <person name="Podio M."/>
            <person name="Orjuela J."/>
            <person name="Siena L.A."/>
            <person name="Pessino S.C."/>
            <person name="Combes M.C."/>
            <person name="Mariac C."/>
            <person name="Albertini E."/>
            <person name="Pupilli F."/>
            <person name="Ortiz J.P.A."/>
            <person name="Leblanc O."/>
        </authorList>
    </citation>
    <scope>NUCLEOTIDE SEQUENCE [LARGE SCALE GENOMIC DNA]</scope>
    <source>
        <strain evidence="8">R1</strain>
        <tissue evidence="8">Leaf</tissue>
    </source>
</reference>
<dbReference type="InterPro" id="IPR032451">
    <property type="entry name" value="SMARCC_C"/>
</dbReference>
<dbReference type="Proteomes" id="UP001341281">
    <property type="component" value="Chromosome 07"/>
</dbReference>
<dbReference type="Gene3D" id="1.10.10.10">
    <property type="entry name" value="Winged helix-like DNA-binding domain superfamily/Winged helix DNA-binding domain"/>
    <property type="match status" value="1"/>
</dbReference>
<keyword evidence="9" id="KW-1185">Reference proteome</keyword>
<proteinExistence type="predicted"/>
<dbReference type="InterPro" id="IPR008833">
    <property type="entry name" value="Surf2"/>
</dbReference>
<dbReference type="SUPFAM" id="SSF46689">
    <property type="entry name" value="Homeodomain-like"/>
    <property type="match status" value="2"/>
</dbReference>
<evidence type="ECO:0000259" key="5">
    <source>
        <dbReference type="PROSITE" id="PS50090"/>
    </source>
</evidence>
<dbReference type="EMBL" id="CP144751">
    <property type="protein sequence ID" value="WVZ86134.1"/>
    <property type="molecule type" value="Genomic_DNA"/>
</dbReference>
<feature type="compositionally biased region" description="Basic and acidic residues" evidence="4">
    <location>
        <begin position="336"/>
        <end position="352"/>
    </location>
</feature>
<evidence type="ECO:0000259" key="6">
    <source>
        <dbReference type="PROSITE" id="PS50934"/>
    </source>
</evidence>
<evidence type="ECO:0000256" key="4">
    <source>
        <dbReference type="SAM" id="MobiDB-lite"/>
    </source>
</evidence>
<feature type="compositionally biased region" description="Basic and acidic residues" evidence="4">
    <location>
        <begin position="815"/>
        <end position="828"/>
    </location>
</feature>
<feature type="region of interest" description="Disordered" evidence="4">
    <location>
        <begin position="312"/>
        <end position="359"/>
    </location>
</feature>
<dbReference type="Pfam" id="PF00249">
    <property type="entry name" value="Myb_DNA-binding"/>
    <property type="match status" value="1"/>
</dbReference>
<feature type="region of interest" description="Disordered" evidence="4">
    <location>
        <begin position="721"/>
        <end position="854"/>
    </location>
</feature>
<feature type="domain" description="Myb-like" evidence="5">
    <location>
        <begin position="239"/>
        <end position="289"/>
    </location>
</feature>
<feature type="compositionally biased region" description="Basic residues" evidence="4">
    <location>
        <begin position="729"/>
        <end position="740"/>
    </location>
</feature>
<keyword evidence="1" id="KW-0805">Transcription regulation</keyword>
<dbReference type="FunFam" id="1.10.10.10:FF:000020">
    <property type="entry name" value="SWI/SNF complex subunit SMARCC2 isoform c"/>
    <property type="match status" value="1"/>
</dbReference>
<feature type="domain" description="SANT" evidence="7">
    <location>
        <begin position="242"/>
        <end position="293"/>
    </location>
</feature>
<dbReference type="PROSITE" id="PS50090">
    <property type="entry name" value="MYB_LIKE"/>
    <property type="match status" value="1"/>
</dbReference>
<dbReference type="AlphaFoldDB" id="A0AAQ3U759"/>
<evidence type="ECO:0000256" key="3">
    <source>
        <dbReference type="ARBA" id="ARBA00023242"/>
    </source>
</evidence>
<keyword evidence="2" id="KW-0804">Transcription</keyword>
<evidence type="ECO:0000256" key="2">
    <source>
        <dbReference type="ARBA" id="ARBA00023163"/>
    </source>
</evidence>
<feature type="compositionally biased region" description="Basic residues" evidence="4">
    <location>
        <begin position="845"/>
        <end position="854"/>
    </location>
</feature>
<dbReference type="Pfam" id="PF16495">
    <property type="entry name" value="SWIRM-assoc_1"/>
    <property type="match status" value="1"/>
</dbReference>
<name>A0AAQ3U759_PASNO</name>
<protein>
    <recommendedName>
        <fullName evidence="10">SWI/SNF complex subunit SWI3A</fullName>
    </recommendedName>
</protein>
<dbReference type="PROSITE" id="PS51293">
    <property type="entry name" value="SANT"/>
    <property type="match status" value="1"/>
</dbReference>
<dbReference type="PANTHER" id="PTHR47854">
    <property type="entry name" value="SURFEIT LOCUS PROTEIN 2 (SURF2)"/>
    <property type="match status" value="1"/>
</dbReference>
<accession>A0AAQ3U759</accession>
<evidence type="ECO:0008006" key="10">
    <source>
        <dbReference type="Google" id="ProtNLM"/>
    </source>
</evidence>
<dbReference type="InterPro" id="IPR017884">
    <property type="entry name" value="SANT_dom"/>
</dbReference>
<sequence>MSPPAAGAGDGEPPEPRELYTIPASSGWFRWDGIHETERQALPEFFGGAGGAGFGTATRNPRIYREYRDFIIAKYREDPARRLTFTEVRRALVGDVTLLRKLFAFLDSSGLINFSASAASSSSGPASRRQEVGVVVEAPVGLQVAPRPAASYFAEEKRGAAGGEKENGFRLPPLTSYGDVYGEWAPGKAPICGFCGKGCNGEKVETLQDGFKVCSTCSESNNDNDEEENKCPGDKMEGIENHAPSAWTDAETLLLLEGVLKHGDDWDLIAQHVRTKNKSECIARLIQLPFGDHMLGTKNGKSVSRLHMNQATDGKMNQHIMKESSSHSTEMADGMQIDRNEDSDEKSVDEHPTKRRRLFSPMDAATSLMEQLALLTTASSPDVVAAAADASIKALGNGNPQARKAFRLSEQEYRTKAFASNHVQQIGRKVGNKDVEIHGQAGSDKRHEKFIANAYQVRAAVATAIGVAAARAKMLADQEEREMELLMASIIETQLKKMQYKIKHFEELESVMEQEYTSIQQTKGSFMNEWLKVLEQAFRSGKQKLDKALDVYDPKSPKPSPPNLNNLMAKKSKAPAAASAAADATGVSSPQGSAHGSEGGGEKEGAFLLGQPTWEDTGGGRWRCAETGHELPEREKEAYARSRACRLALIDNAVARKKPPLNAFKPHPEHKSKLVCNITGDTVNKSEEHIWKHINGKRFLNKLEKLEEQIASGMMIDGEAAKSNEVAKKSKSRKKDKKKTNVASPTLPRDPKPEMDDSDDPDFWVPPVGNRWDDDDGKDRWESSPGKNDSANNGDSDGGGGGGADNDDVDGDNDGMAKDDSESRELASRTKRMSLEAVGPSSFASRKKKTKKDL</sequence>
<dbReference type="CDD" id="cd00167">
    <property type="entry name" value="SANT"/>
    <property type="match status" value="1"/>
</dbReference>
<evidence type="ECO:0000313" key="9">
    <source>
        <dbReference type="Proteomes" id="UP001341281"/>
    </source>
</evidence>
<feature type="region of interest" description="Disordered" evidence="4">
    <location>
        <begin position="549"/>
        <end position="605"/>
    </location>
</feature>
<dbReference type="SMART" id="SM00717">
    <property type="entry name" value="SANT"/>
    <property type="match status" value="1"/>
</dbReference>
<dbReference type="InterPro" id="IPR007526">
    <property type="entry name" value="SWIRM"/>
</dbReference>
<dbReference type="PROSITE" id="PS50934">
    <property type="entry name" value="SWIRM"/>
    <property type="match status" value="1"/>
</dbReference>
<dbReference type="Pfam" id="PF05477">
    <property type="entry name" value="SURF2"/>
    <property type="match status" value="1"/>
</dbReference>
<dbReference type="Gene3D" id="1.10.10.60">
    <property type="entry name" value="Homeodomain-like"/>
    <property type="match status" value="1"/>
</dbReference>
<organism evidence="8 9">
    <name type="scientific">Paspalum notatum var. saurae</name>
    <dbReference type="NCBI Taxonomy" id="547442"/>
    <lineage>
        <taxon>Eukaryota</taxon>
        <taxon>Viridiplantae</taxon>
        <taxon>Streptophyta</taxon>
        <taxon>Embryophyta</taxon>
        <taxon>Tracheophyta</taxon>
        <taxon>Spermatophyta</taxon>
        <taxon>Magnoliopsida</taxon>
        <taxon>Liliopsida</taxon>
        <taxon>Poales</taxon>
        <taxon>Poaceae</taxon>
        <taxon>PACMAD clade</taxon>
        <taxon>Panicoideae</taxon>
        <taxon>Andropogonodae</taxon>
        <taxon>Paspaleae</taxon>
        <taxon>Paspalinae</taxon>
        <taxon>Paspalum</taxon>
    </lineage>
</organism>
<dbReference type="InterPro" id="IPR036388">
    <property type="entry name" value="WH-like_DNA-bd_sf"/>
</dbReference>
<evidence type="ECO:0000259" key="7">
    <source>
        <dbReference type="PROSITE" id="PS51293"/>
    </source>
</evidence>
<feature type="compositionally biased region" description="Low complexity" evidence="4">
    <location>
        <begin position="563"/>
        <end position="584"/>
    </location>
</feature>
<feature type="compositionally biased region" description="Low complexity" evidence="4">
    <location>
        <begin position="786"/>
        <end position="795"/>
    </location>
</feature>
<gene>
    <name evidence="8" type="ORF">U9M48_032967</name>
</gene>